<feature type="transmembrane region" description="Helical" evidence="6">
    <location>
        <begin position="330"/>
        <end position="353"/>
    </location>
</feature>
<feature type="transmembrane region" description="Helical" evidence="6">
    <location>
        <begin position="360"/>
        <end position="379"/>
    </location>
</feature>
<dbReference type="InterPro" id="IPR007016">
    <property type="entry name" value="O-antigen_ligase-rel_domated"/>
</dbReference>
<dbReference type="PROSITE" id="PS50005">
    <property type="entry name" value="TPR"/>
    <property type="match status" value="1"/>
</dbReference>
<feature type="transmembrane region" description="Helical" evidence="6">
    <location>
        <begin position="99"/>
        <end position="118"/>
    </location>
</feature>
<dbReference type="OrthoDB" id="947847at2"/>
<dbReference type="RefSeq" id="WP_130022376.1">
    <property type="nucleotide sequence ID" value="NZ_SEWF01000025.1"/>
</dbReference>
<name>A0A4Q5LX93_9BACT</name>
<gene>
    <name evidence="8" type="ORF">EWM59_16715</name>
</gene>
<dbReference type="Gene3D" id="1.25.40.10">
    <property type="entry name" value="Tetratricopeptide repeat domain"/>
    <property type="match status" value="1"/>
</dbReference>
<dbReference type="AlphaFoldDB" id="A0A4Q5LX93"/>
<reference evidence="8 9" key="1">
    <citation type="submission" date="2019-02" db="EMBL/GenBank/DDBJ databases">
        <title>Bacterial novel species Emticicia sp. 17J42-9 isolated from soil.</title>
        <authorList>
            <person name="Jung H.-Y."/>
        </authorList>
    </citation>
    <scope>NUCLEOTIDE SEQUENCE [LARGE SCALE GENOMIC DNA]</scope>
    <source>
        <strain evidence="8 9">17J42-9</strain>
    </source>
</reference>
<dbReference type="Pfam" id="PF04932">
    <property type="entry name" value="Wzy_C"/>
    <property type="match status" value="1"/>
</dbReference>
<evidence type="ECO:0000256" key="3">
    <source>
        <dbReference type="ARBA" id="ARBA00022989"/>
    </source>
</evidence>
<keyword evidence="3 6" id="KW-1133">Transmembrane helix</keyword>
<dbReference type="GO" id="GO:0016020">
    <property type="term" value="C:membrane"/>
    <property type="evidence" value="ECO:0007669"/>
    <property type="project" value="UniProtKB-SubCell"/>
</dbReference>
<evidence type="ECO:0000313" key="9">
    <source>
        <dbReference type="Proteomes" id="UP000293162"/>
    </source>
</evidence>
<feature type="transmembrane region" description="Helical" evidence="6">
    <location>
        <begin position="385"/>
        <end position="402"/>
    </location>
</feature>
<dbReference type="SUPFAM" id="SSF48452">
    <property type="entry name" value="TPR-like"/>
    <property type="match status" value="1"/>
</dbReference>
<evidence type="ECO:0000313" key="8">
    <source>
        <dbReference type="EMBL" id="RYU94441.1"/>
    </source>
</evidence>
<feature type="repeat" description="TPR" evidence="5">
    <location>
        <begin position="551"/>
        <end position="584"/>
    </location>
</feature>
<dbReference type="PANTHER" id="PTHR37422:SF13">
    <property type="entry name" value="LIPOPOLYSACCHARIDE BIOSYNTHESIS PROTEIN PA4999-RELATED"/>
    <property type="match status" value="1"/>
</dbReference>
<keyword evidence="5" id="KW-0802">TPR repeat</keyword>
<feature type="transmembrane region" description="Helical" evidence="6">
    <location>
        <begin position="414"/>
        <end position="433"/>
    </location>
</feature>
<feature type="transmembrane region" description="Helical" evidence="6">
    <location>
        <begin position="236"/>
        <end position="260"/>
    </location>
</feature>
<feature type="domain" description="O-antigen ligase-related" evidence="7">
    <location>
        <begin position="191"/>
        <end position="343"/>
    </location>
</feature>
<sequence length="714" mass="81552">MTRFFKYFSSIPLFLILLIPLIYDNTGFYGYIVPKALLFQCCVIVGSISVLIIKKEPPTISYNPLSIAITAFLLISLIANILSYDNLLSIGATFERMEGAINTIMLCIFFFWLVALINEDKQQKNIFLFMLIISSLVAMWAVLSGKEIGLRLISTIGNPAFLCFYLANHLFLIVIYYIKYQPKYKWLLLLSSLLMVWVIVQTLTRTFYIALMIAGLVMSMLYLLNRVKEQQRRKVFLKGFLISVGVVFILYGLSTVPWIIRNIPMARLKDTSSLSARFLVWGIAAKGFMEHWVLGWGQENFNYVYARFFNPNLAAEGIWYDRSHNVFLDWFVSAGLLGGLAYIFIWISAIYTIQKISLPFLVRLLLTGWVVFYCCFTFFNPDSLVNSIFAMLMLAYIYKHSNTKSITLSFISQNYSVIKIFAIGILATIFYQFTYTNIRSYRTFSKAITEPTIENLIALSNKAYTIRSAVNLNMVEQLTFMHKTVIASGLSLEQKQLYTASIKRLLEKEIQRHPPSVKLLELKSLVEINNNAIATGEETLDKILLLSPDYVNALMQKGKIALVQGRYDDAIGDFDKVIAKAPENVSAKLFRVYAHALKSPDYNLAKGLKQVSVKDLDVNIVFVKEIFFRLGKPQAFVDWVRNGGLDGAFLSKQVYFEWITTAYQNKDLKSVNEILRVYKANHICDSPLLERIAIDAQNGNPIEDSLKELFVVCR</sequence>
<dbReference type="EMBL" id="SEWF01000025">
    <property type="protein sequence ID" value="RYU94441.1"/>
    <property type="molecule type" value="Genomic_DNA"/>
</dbReference>
<organism evidence="8 9">
    <name type="scientific">Emticicia agri</name>
    <dbReference type="NCBI Taxonomy" id="2492393"/>
    <lineage>
        <taxon>Bacteria</taxon>
        <taxon>Pseudomonadati</taxon>
        <taxon>Bacteroidota</taxon>
        <taxon>Cytophagia</taxon>
        <taxon>Cytophagales</taxon>
        <taxon>Leadbetterellaceae</taxon>
        <taxon>Emticicia</taxon>
    </lineage>
</organism>
<evidence type="ECO:0000256" key="1">
    <source>
        <dbReference type="ARBA" id="ARBA00004141"/>
    </source>
</evidence>
<keyword evidence="9" id="KW-1185">Reference proteome</keyword>
<feature type="transmembrane region" description="Helical" evidence="6">
    <location>
        <begin position="155"/>
        <end position="177"/>
    </location>
</feature>
<feature type="transmembrane region" description="Helical" evidence="6">
    <location>
        <begin position="29"/>
        <end position="53"/>
    </location>
</feature>
<accession>A0A4Q5LX93</accession>
<evidence type="ECO:0000256" key="4">
    <source>
        <dbReference type="ARBA" id="ARBA00023136"/>
    </source>
</evidence>
<evidence type="ECO:0000259" key="7">
    <source>
        <dbReference type="Pfam" id="PF04932"/>
    </source>
</evidence>
<feature type="transmembrane region" description="Helical" evidence="6">
    <location>
        <begin position="65"/>
        <end position="84"/>
    </location>
</feature>
<dbReference type="SMART" id="SM00028">
    <property type="entry name" value="TPR"/>
    <property type="match status" value="1"/>
</dbReference>
<proteinExistence type="predicted"/>
<dbReference type="InterPro" id="IPR019734">
    <property type="entry name" value="TPR_rpt"/>
</dbReference>
<feature type="transmembrane region" description="Helical" evidence="6">
    <location>
        <begin position="184"/>
        <end position="200"/>
    </location>
</feature>
<feature type="transmembrane region" description="Helical" evidence="6">
    <location>
        <begin position="206"/>
        <end position="224"/>
    </location>
</feature>
<feature type="transmembrane region" description="Helical" evidence="6">
    <location>
        <begin position="125"/>
        <end position="143"/>
    </location>
</feature>
<keyword evidence="2 6" id="KW-0812">Transmembrane</keyword>
<dbReference type="Proteomes" id="UP000293162">
    <property type="component" value="Unassembled WGS sequence"/>
</dbReference>
<comment type="subcellular location">
    <subcellularLocation>
        <location evidence="1">Membrane</location>
        <topology evidence="1">Multi-pass membrane protein</topology>
    </subcellularLocation>
</comment>
<protein>
    <recommendedName>
        <fullName evidence="7">O-antigen ligase-related domain-containing protein</fullName>
    </recommendedName>
</protein>
<dbReference type="InterPro" id="IPR011990">
    <property type="entry name" value="TPR-like_helical_dom_sf"/>
</dbReference>
<dbReference type="InterPro" id="IPR051533">
    <property type="entry name" value="WaaL-like"/>
</dbReference>
<dbReference type="PANTHER" id="PTHR37422">
    <property type="entry name" value="TEICHURONIC ACID BIOSYNTHESIS PROTEIN TUAE"/>
    <property type="match status" value="1"/>
</dbReference>
<feature type="transmembrane region" description="Helical" evidence="6">
    <location>
        <begin position="7"/>
        <end position="23"/>
    </location>
</feature>
<comment type="caution">
    <text evidence="8">The sequence shown here is derived from an EMBL/GenBank/DDBJ whole genome shotgun (WGS) entry which is preliminary data.</text>
</comment>
<evidence type="ECO:0000256" key="2">
    <source>
        <dbReference type="ARBA" id="ARBA00022692"/>
    </source>
</evidence>
<evidence type="ECO:0000256" key="5">
    <source>
        <dbReference type="PROSITE-ProRule" id="PRU00339"/>
    </source>
</evidence>
<keyword evidence="4 6" id="KW-0472">Membrane</keyword>
<evidence type="ECO:0000256" key="6">
    <source>
        <dbReference type="SAM" id="Phobius"/>
    </source>
</evidence>